<proteinExistence type="predicted"/>
<dbReference type="AlphaFoldDB" id="A0A1A9LHY0"/>
<evidence type="ECO:0000313" key="2">
    <source>
        <dbReference type="EMBL" id="OAD92536.1"/>
    </source>
</evidence>
<gene>
    <name evidence="2" type="ORF">A7A78_01105</name>
</gene>
<evidence type="ECO:0000313" key="3">
    <source>
        <dbReference type="Proteomes" id="UP000077552"/>
    </source>
</evidence>
<dbReference type="EMBL" id="LXIE01000001">
    <property type="protein sequence ID" value="OAD92536.1"/>
    <property type="molecule type" value="Genomic_DNA"/>
</dbReference>
<dbReference type="Proteomes" id="UP000077552">
    <property type="component" value="Unassembled WGS sequence"/>
</dbReference>
<protein>
    <recommendedName>
        <fullName evidence="4">MerR family transcriptional regulator</fullName>
    </recommendedName>
</protein>
<dbReference type="Pfam" id="PF13591">
    <property type="entry name" value="MerR_2"/>
    <property type="match status" value="1"/>
</dbReference>
<organism evidence="2 3">
    <name type="scientific">Aequorivita soesokkakensis</name>
    <dbReference type="NCBI Taxonomy" id="1385699"/>
    <lineage>
        <taxon>Bacteria</taxon>
        <taxon>Pseudomonadati</taxon>
        <taxon>Bacteroidota</taxon>
        <taxon>Flavobacteriia</taxon>
        <taxon>Flavobacteriales</taxon>
        <taxon>Flavobacteriaceae</taxon>
        <taxon>Aequorivita</taxon>
    </lineage>
</organism>
<name>A0A1A9LHY0_9FLAO</name>
<comment type="caution">
    <text evidence="2">The sequence shown here is derived from an EMBL/GenBank/DDBJ whole genome shotgun (WGS) entry which is preliminary data.</text>
</comment>
<dbReference type="OrthoDB" id="1494789at2"/>
<reference evidence="2 3" key="1">
    <citation type="submission" date="2016-05" db="EMBL/GenBank/DDBJ databases">
        <title>Genome sequencing of Vitellibacter soesokkakensis RSSK-12.</title>
        <authorList>
            <person name="Thevarajoo S."/>
            <person name="Selvaratnam C."/>
            <person name="Goh K.M."/>
            <person name="Chan K.-G."/>
            <person name="Chong C.S."/>
        </authorList>
    </citation>
    <scope>NUCLEOTIDE SEQUENCE [LARGE SCALE GENOMIC DNA]</scope>
    <source>
        <strain evidence="2 3">RSSK-12</strain>
    </source>
</reference>
<sequence>MAREKYILVSHYCKHAQIEDSFLKNLHEYGLVTFEKKENDVFIDEKDISEIEKMFRLHTDLGINFEGLDAIKQMLKRMKKMEKQLDLLQKKLGFYQTN</sequence>
<feature type="coiled-coil region" evidence="1">
    <location>
        <begin position="71"/>
        <end position="98"/>
    </location>
</feature>
<dbReference type="RefSeq" id="WP_068760394.1">
    <property type="nucleotide sequence ID" value="NZ_LXIE01000001.1"/>
</dbReference>
<evidence type="ECO:0008006" key="4">
    <source>
        <dbReference type="Google" id="ProtNLM"/>
    </source>
</evidence>
<evidence type="ECO:0000256" key="1">
    <source>
        <dbReference type="SAM" id="Coils"/>
    </source>
</evidence>
<dbReference type="Gene3D" id="1.10.1660.10">
    <property type="match status" value="1"/>
</dbReference>
<keyword evidence="1" id="KW-0175">Coiled coil</keyword>
<dbReference type="STRING" id="1385699.A7A78_01105"/>
<keyword evidence="3" id="KW-1185">Reference proteome</keyword>
<accession>A0A1A9LHY0</accession>